<evidence type="ECO:0000313" key="2">
    <source>
        <dbReference type="Proteomes" id="UP000492821"/>
    </source>
</evidence>
<dbReference type="InterPro" id="IPR001251">
    <property type="entry name" value="CRAL-TRIO_dom"/>
</dbReference>
<reference evidence="3" key="2">
    <citation type="submission" date="2020-10" db="UniProtKB">
        <authorList>
            <consortium name="WormBaseParasite"/>
        </authorList>
    </citation>
    <scope>IDENTIFICATION</scope>
</reference>
<dbReference type="SUPFAM" id="SSF101576">
    <property type="entry name" value="Supernatant protein factor (SPF), C-terminal domain"/>
    <property type="match status" value="1"/>
</dbReference>
<dbReference type="InterPro" id="IPR058960">
    <property type="entry name" value="Ctg-1-like_C"/>
</dbReference>
<dbReference type="CDD" id="cd00170">
    <property type="entry name" value="SEC14"/>
    <property type="match status" value="1"/>
</dbReference>
<dbReference type="PANTHER" id="PTHR47159:SF6">
    <property type="entry name" value="CRAL-TRIO DOMAIN-CONTAINING PROTEIN"/>
    <property type="match status" value="1"/>
</dbReference>
<keyword evidence="2" id="KW-1185">Reference proteome</keyword>
<dbReference type="SUPFAM" id="SSF52087">
    <property type="entry name" value="CRAL/TRIO domain"/>
    <property type="match status" value="1"/>
</dbReference>
<sequence>MTKTQSTHFGEPLSAESLKLVNEVRLRLTQPIHPNFDTDFNIYRFVLNAERQHNKTKEIIEQAAKAVNLHLRYRKCLHLDEIPDIPFAENPIFRRRFLPHGEVRRETDASGRILWYVEYATITVEGIAHALRSSAACKYQFYQFEHMLRQVNIQEEATGKLSSLRHIVDLTGYEINPFMMLFVSNGTLSYYSNLFHYENYPDLVYPIEIVNVAKWVHMPYKIVKAMMPAGFSDRFRLYDNQFMATLKDEIKMEDIPESLGGSNKEIKCIPAETLEEKDFWKPTHDNILELLEPIGISAKKQKYFKVEVGENQRKTLSWYYKTDGDINTGVFFDPLTSETKKDPKKKSHGKDHEDIDAHSKEMVYPYLKITAKLVHEFDYVDLEEPGTYFLVFCNRHSWLQRRTVDVLCQISNADGSEARRVYLDGTLSPVPEDESLMKALDLRNIRD</sequence>
<feature type="domain" description="CRAL-TRIO" evidence="1">
    <location>
        <begin position="90"/>
        <end position="267"/>
    </location>
</feature>
<organism evidence="2 3">
    <name type="scientific">Panagrellus redivivus</name>
    <name type="common">Microworm</name>
    <dbReference type="NCBI Taxonomy" id="6233"/>
    <lineage>
        <taxon>Eukaryota</taxon>
        <taxon>Metazoa</taxon>
        <taxon>Ecdysozoa</taxon>
        <taxon>Nematoda</taxon>
        <taxon>Chromadorea</taxon>
        <taxon>Rhabditida</taxon>
        <taxon>Tylenchina</taxon>
        <taxon>Panagrolaimomorpha</taxon>
        <taxon>Panagrolaimoidea</taxon>
        <taxon>Panagrolaimidae</taxon>
        <taxon>Panagrellus</taxon>
    </lineage>
</organism>
<name>A0A7E4VUH0_PANRE</name>
<dbReference type="Gene3D" id="3.40.525.10">
    <property type="entry name" value="CRAL-TRIO lipid binding domain"/>
    <property type="match status" value="1"/>
</dbReference>
<dbReference type="Pfam" id="PF00650">
    <property type="entry name" value="CRAL_TRIO"/>
    <property type="match status" value="1"/>
</dbReference>
<dbReference type="InterPro" id="IPR053302">
    <property type="entry name" value="CRAL-TRIO_domain"/>
</dbReference>
<dbReference type="PROSITE" id="PS50191">
    <property type="entry name" value="CRAL_TRIO"/>
    <property type="match status" value="1"/>
</dbReference>
<dbReference type="WBParaSite" id="Pan_g2527.t1">
    <property type="protein sequence ID" value="Pan_g2527.t1"/>
    <property type="gene ID" value="Pan_g2527"/>
</dbReference>
<dbReference type="InterPro" id="IPR036598">
    <property type="entry name" value="GOLD_dom_sf"/>
</dbReference>
<dbReference type="Pfam" id="PF25883">
    <property type="entry name" value="F28H7_8_C"/>
    <property type="match status" value="1"/>
</dbReference>
<accession>A0A7E4VUH0</accession>
<dbReference type="SMART" id="SM00516">
    <property type="entry name" value="SEC14"/>
    <property type="match status" value="1"/>
</dbReference>
<dbReference type="Gene3D" id="2.60.120.680">
    <property type="entry name" value="GOLD domain"/>
    <property type="match status" value="1"/>
</dbReference>
<dbReference type="AlphaFoldDB" id="A0A7E4VUH0"/>
<evidence type="ECO:0000259" key="1">
    <source>
        <dbReference type="PROSITE" id="PS50191"/>
    </source>
</evidence>
<protein>
    <submittedName>
        <fullName evidence="3">CRAL-TRIO domain-containing protein</fullName>
    </submittedName>
</protein>
<dbReference type="Proteomes" id="UP000492821">
    <property type="component" value="Unassembled WGS sequence"/>
</dbReference>
<reference evidence="2" key="1">
    <citation type="journal article" date="2013" name="Genetics">
        <title>The draft genome and transcriptome of Panagrellus redivivus are shaped by the harsh demands of a free-living lifestyle.</title>
        <authorList>
            <person name="Srinivasan J."/>
            <person name="Dillman A.R."/>
            <person name="Macchietto M.G."/>
            <person name="Heikkinen L."/>
            <person name="Lakso M."/>
            <person name="Fracchia K.M."/>
            <person name="Antoshechkin I."/>
            <person name="Mortazavi A."/>
            <person name="Wong G."/>
            <person name="Sternberg P.W."/>
        </authorList>
    </citation>
    <scope>NUCLEOTIDE SEQUENCE [LARGE SCALE GENOMIC DNA]</scope>
    <source>
        <strain evidence="2">MT8872</strain>
    </source>
</reference>
<proteinExistence type="predicted"/>
<evidence type="ECO:0000313" key="3">
    <source>
        <dbReference type="WBParaSite" id="Pan_g2527.t1"/>
    </source>
</evidence>
<dbReference type="InterPro" id="IPR036865">
    <property type="entry name" value="CRAL-TRIO_dom_sf"/>
</dbReference>
<dbReference type="PANTHER" id="PTHR47159">
    <property type="entry name" value="PROTEIN CBG07705-RELATED"/>
    <property type="match status" value="1"/>
</dbReference>